<dbReference type="Proteomes" id="UP000186817">
    <property type="component" value="Unassembled WGS sequence"/>
</dbReference>
<gene>
    <name evidence="5" type="primary">SLC4A10</name>
    <name evidence="5" type="ORF">AK812_SmicGene5644</name>
</gene>
<feature type="transmembrane region" description="Helical" evidence="3">
    <location>
        <begin position="1179"/>
        <end position="1196"/>
    </location>
</feature>
<feature type="repeat" description="ANK" evidence="1">
    <location>
        <begin position="147"/>
        <end position="179"/>
    </location>
</feature>
<dbReference type="SUPFAM" id="SSF48452">
    <property type="entry name" value="TPR-like"/>
    <property type="match status" value="1"/>
</dbReference>
<keyword evidence="6" id="KW-1185">Reference proteome</keyword>
<dbReference type="Gene3D" id="1.25.40.10">
    <property type="entry name" value="Tetratricopeptide repeat domain"/>
    <property type="match status" value="1"/>
</dbReference>
<protein>
    <submittedName>
        <fullName evidence="5">Sodium-driven chloride bicarbonate exchanger</fullName>
    </submittedName>
</protein>
<dbReference type="Pfam" id="PF00955">
    <property type="entry name" value="HCO3_cotransp"/>
    <property type="match status" value="2"/>
</dbReference>
<dbReference type="InterPro" id="IPR019734">
    <property type="entry name" value="TPR_rpt"/>
</dbReference>
<dbReference type="PANTHER" id="PTHR45912">
    <property type="entry name" value="CILIA- AND FLAGELLA-ASSOCIATED PROTEIN 47"/>
    <property type="match status" value="1"/>
</dbReference>
<feature type="transmembrane region" description="Helical" evidence="3">
    <location>
        <begin position="939"/>
        <end position="963"/>
    </location>
</feature>
<feature type="transmembrane region" description="Helical" evidence="3">
    <location>
        <begin position="1036"/>
        <end position="1063"/>
    </location>
</feature>
<dbReference type="GO" id="GO:0006820">
    <property type="term" value="P:monoatomic anion transport"/>
    <property type="evidence" value="ECO:0007669"/>
    <property type="project" value="InterPro"/>
</dbReference>
<dbReference type="Pfam" id="PF12796">
    <property type="entry name" value="Ank_2"/>
    <property type="match status" value="2"/>
</dbReference>
<dbReference type="PROSITE" id="PS50088">
    <property type="entry name" value="ANK_REPEAT"/>
    <property type="match status" value="6"/>
</dbReference>
<dbReference type="PROSITE" id="PS50005">
    <property type="entry name" value="TPR"/>
    <property type="match status" value="1"/>
</dbReference>
<feature type="transmembrane region" description="Helical" evidence="3">
    <location>
        <begin position="879"/>
        <end position="897"/>
    </location>
</feature>
<dbReference type="SMART" id="SM00028">
    <property type="entry name" value="TPR"/>
    <property type="match status" value="3"/>
</dbReference>
<dbReference type="GO" id="GO:0060271">
    <property type="term" value="P:cilium assembly"/>
    <property type="evidence" value="ECO:0007669"/>
    <property type="project" value="TreeGrafter"/>
</dbReference>
<evidence type="ECO:0000259" key="4">
    <source>
        <dbReference type="Pfam" id="PF00955"/>
    </source>
</evidence>
<keyword evidence="2" id="KW-0802">TPR repeat</keyword>
<feature type="transmembrane region" description="Helical" evidence="3">
    <location>
        <begin position="796"/>
        <end position="825"/>
    </location>
</feature>
<feature type="repeat" description="TPR" evidence="2">
    <location>
        <begin position="1617"/>
        <end position="1650"/>
    </location>
</feature>
<evidence type="ECO:0000313" key="6">
    <source>
        <dbReference type="Proteomes" id="UP000186817"/>
    </source>
</evidence>
<dbReference type="InterPro" id="IPR011990">
    <property type="entry name" value="TPR-like_helical_dom_sf"/>
</dbReference>
<dbReference type="Pfam" id="PF00023">
    <property type="entry name" value="Ank"/>
    <property type="match status" value="2"/>
</dbReference>
<dbReference type="GO" id="GO:0016020">
    <property type="term" value="C:membrane"/>
    <property type="evidence" value="ECO:0007669"/>
    <property type="project" value="InterPro"/>
</dbReference>
<feature type="repeat" description="ANK" evidence="1">
    <location>
        <begin position="346"/>
        <end position="378"/>
    </location>
</feature>
<dbReference type="PANTHER" id="PTHR45912:SF3">
    <property type="entry name" value="CILIA- AND FLAGELLA-ASSOCIATED PROTEIN 47"/>
    <property type="match status" value="1"/>
</dbReference>
<dbReference type="SUPFAM" id="SSF48403">
    <property type="entry name" value="Ankyrin repeat"/>
    <property type="match status" value="1"/>
</dbReference>
<name>A0A1Q9ET61_SYMMI</name>
<dbReference type="GO" id="GO:0005929">
    <property type="term" value="C:cilium"/>
    <property type="evidence" value="ECO:0007669"/>
    <property type="project" value="TreeGrafter"/>
</dbReference>
<dbReference type="Gene3D" id="1.25.40.20">
    <property type="entry name" value="Ankyrin repeat-containing domain"/>
    <property type="match status" value="1"/>
</dbReference>
<evidence type="ECO:0000256" key="3">
    <source>
        <dbReference type="SAM" id="Phobius"/>
    </source>
</evidence>
<keyword evidence="3" id="KW-0472">Membrane</keyword>
<feature type="transmembrane region" description="Helical" evidence="3">
    <location>
        <begin position="1108"/>
        <end position="1127"/>
    </location>
</feature>
<feature type="domain" description="Bicarbonate transporter-like transmembrane" evidence="4">
    <location>
        <begin position="910"/>
        <end position="1210"/>
    </location>
</feature>
<feature type="transmembrane region" description="Helical" evidence="3">
    <location>
        <begin position="1083"/>
        <end position="1101"/>
    </location>
</feature>
<dbReference type="InterPro" id="IPR011531">
    <property type="entry name" value="HCO3_transpt-like_TM_dom"/>
</dbReference>
<proteinExistence type="predicted"/>
<keyword evidence="3" id="KW-0812">Transmembrane</keyword>
<keyword evidence="3" id="KW-1133">Transmembrane helix</keyword>
<dbReference type="EMBL" id="LSRX01000075">
    <property type="protein sequence ID" value="OLQ10590.1"/>
    <property type="molecule type" value="Genomic_DNA"/>
</dbReference>
<evidence type="ECO:0000313" key="5">
    <source>
        <dbReference type="EMBL" id="OLQ10590.1"/>
    </source>
</evidence>
<feature type="transmembrane region" description="Helical" evidence="3">
    <location>
        <begin position="1155"/>
        <end position="1172"/>
    </location>
</feature>
<keyword evidence="1" id="KW-0040">ANK repeat</keyword>
<feature type="domain" description="Bicarbonate transporter-like transmembrane" evidence="4">
    <location>
        <begin position="744"/>
        <end position="905"/>
    </location>
</feature>
<sequence>MLRIQTVSGEELVTLDLASFLETHAAGMHPVRALKEHLRSLCGLSRFRQRLVFLDDRVVLDDDGTLRPGEVQVVLLRFCPASDAQVTALRGAARHGLSAEVETFLQRPQDPDLGDPAPLFEASEHGQTEVARLLVEANADKDKATLDGTTPLFIAAQEGQLEVVRLLLEGKADMDKATRRGTAPLFIAAQKGQLEVARLLLEAKADRDKASLDGTTALFIAAQEGQLELLRLLLEANADMDKATQDGATPLFTHAAEYGQLEVARLLLDCNADGDKAMQDGITPLFVAAAYGQLEVARLLLEANADKDKARKDGATPLFAAAAMGQLEVVRLLLEVNADKDKATQDGTTPLFIAAEDGRLKVSRLLLEANADKDKAKQDGATPLFIADQRGHLDIARLLRHSAGGSRNFAKPITQEIPIVNPTDREWAIKPTFSQIGHEFDGPREFFAKKKGVRRLDFDLPGPTATVTTYPLTFKPEWVCDVKAQLVLYNVGTNETYEYDLHGIAEEPLAEEHVVVKSMCEAREKTSHVFSVKNHSNMTATFEVESDLVHISGPSSIQVDGRGTGEYELVFQPLQAGQVTGCIMFRDTHTGHFTWYTVELMTLPPKPQQQLTLTCVVRQAVAVDIQLVNPLDDVVVFEVALNGDGLLGEAEFVLAPKETATYELVFSPLLPARTKGTAVFFNEVVGRVDSALDCFKPRSSYVPLEAGQLAKLPSCAEAVYRYESGNIAHAPKKDYGPLDFTGKLAGGLRLDIRRRAPLYCSDWTDAFRFIAALAPAITFGSRFLDGTNGQFGVMEMIMSTCISGLIFSTFSGQPLSILGATGPFLAYTLVVYDLAVAVDVEFMPFYFWTCMWCSLFTVLVAVFDLCALMKHVTMFSEDIFAGLISLIFIIDGARPIIENFTESRLTLTNCMFEALLFIWTFGLATYLSSFRRSPWTFRFVRNFAANFAVTIALVSGSALAAIYSNDTGLRMLQVDADFSPNLSLSDGSKRPWIINPAGMDRPFPAWGIAYAILPAIGFAVLGYLDQNLTSVFVRGALTLPVCAVLGLPLSVASTVPSITHVISLTTYEVKQLPEGERKVPTKVVEQIHVLIGSALFLAPVLKFLPRAVLQGVFFYMGIASLTGNNLFDRLKLWLIWDPAKYPQYHYVQKLPISRVHLYTVVQVVCLGILYGLKAIKETSVVFPFFMASLAIIRKAMRFMFTEDELKQLDGLPGEDEEEDASMSKPDIVNLDVKEVLVLRDASAKPFFEGEFWYDLSLIAEAALPEEIPLMQCELGRTAQTTVKVDNPTGQEVMNNRITLPPLESTEITIEYSVTEEAQIVFEHPSIGSWVYKAQGLGLPPLEARSVTVAAQVNRTVSSTIQFKHGDQLSCQLEVPPQHQVSKCFDISLDSEAQISLKVSFGGIRAGIQGTVCQDSRRAGDAEGNLVITRASGGRWRFDLKLEATEPEVDDIISIQSPLNKPASVVTYKPTEYGKPVQGKLIIQTEDVFWSYLVKGTHPKYSAPVVDKPKVATRRTCAEEGRENDPQVRAEMASRLPSCCWNAAWHLALGSKAGPRTLVFRPLPDSASGAAPVLISMAREDAADEDEEDAQNRKHEFLNFRRQLDSMRSKQEGLESNADKLKSQGNQFFQLGLFTQASMMYSEALDLQPENTVLLNNRAMAYLKQGMSEEALADADRSLELDFSKENIKAFWRRAQALLDMGLHERAEDAANAGIAVQASNTHLARVRRKAREAIALRRLCGVDWVGKMENGVEKRYCFSQEGEMAMTVVGHTLKAAFDLSVECTPQSMVVKMQPIAGSGSAPPPPVPYIYSFHDDDKELWICHPVGSADLPKKFEKEEETGDESQPLDVRCSRYMREFCDILPLLPPQLPETPSQEEVSQEMLLMERVTKLKKQFGREVYALATGLHDRLVARKVIAADCQVVGPAQTAKAPDALNTNAQPAEKEAQMQPKGEQGLLEIMAGLVRKLCCK</sequence>
<feature type="repeat" description="ANK" evidence="1">
    <location>
        <begin position="213"/>
        <end position="245"/>
    </location>
</feature>
<reference evidence="5 6" key="1">
    <citation type="submission" date="2016-02" db="EMBL/GenBank/DDBJ databases">
        <title>Genome analysis of coral dinoflagellate symbionts highlights evolutionary adaptations to a symbiotic lifestyle.</title>
        <authorList>
            <person name="Aranda M."/>
            <person name="Li Y."/>
            <person name="Liew Y.J."/>
            <person name="Baumgarten S."/>
            <person name="Simakov O."/>
            <person name="Wilson M."/>
            <person name="Piel J."/>
            <person name="Ashoor H."/>
            <person name="Bougouffa S."/>
            <person name="Bajic V.B."/>
            <person name="Ryu T."/>
            <person name="Ravasi T."/>
            <person name="Bayer T."/>
            <person name="Micklem G."/>
            <person name="Kim H."/>
            <person name="Bhak J."/>
            <person name="Lajeunesse T.C."/>
            <person name="Voolstra C.R."/>
        </authorList>
    </citation>
    <scope>NUCLEOTIDE SEQUENCE [LARGE SCALE GENOMIC DNA]</scope>
    <source>
        <strain evidence="5 6">CCMP2467</strain>
    </source>
</reference>
<dbReference type="InterPro" id="IPR036770">
    <property type="entry name" value="Ankyrin_rpt-contain_sf"/>
</dbReference>
<organism evidence="5 6">
    <name type="scientific">Symbiodinium microadriaticum</name>
    <name type="common">Dinoflagellate</name>
    <name type="synonym">Zooxanthella microadriatica</name>
    <dbReference type="NCBI Taxonomy" id="2951"/>
    <lineage>
        <taxon>Eukaryota</taxon>
        <taxon>Sar</taxon>
        <taxon>Alveolata</taxon>
        <taxon>Dinophyceae</taxon>
        <taxon>Suessiales</taxon>
        <taxon>Symbiodiniaceae</taxon>
        <taxon>Symbiodinium</taxon>
    </lineage>
</organism>
<evidence type="ECO:0000256" key="2">
    <source>
        <dbReference type="PROSITE-ProRule" id="PRU00339"/>
    </source>
</evidence>
<evidence type="ECO:0000256" key="1">
    <source>
        <dbReference type="PROSITE-ProRule" id="PRU00023"/>
    </source>
</evidence>
<feature type="transmembrane region" description="Helical" evidence="3">
    <location>
        <begin position="903"/>
        <end position="927"/>
    </location>
</feature>
<dbReference type="OrthoDB" id="1735926at2759"/>
<comment type="caution">
    <text evidence="5">The sequence shown here is derived from an EMBL/GenBank/DDBJ whole genome shotgun (WGS) entry which is preliminary data.</text>
</comment>
<accession>A0A1Q9ET61</accession>
<dbReference type="InterPro" id="IPR002110">
    <property type="entry name" value="Ankyrin_rpt"/>
</dbReference>
<dbReference type="PROSITE" id="PS50297">
    <property type="entry name" value="ANK_REP_REGION"/>
    <property type="match status" value="6"/>
</dbReference>
<feature type="repeat" description="ANK" evidence="1">
    <location>
        <begin position="313"/>
        <end position="345"/>
    </location>
</feature>
<feature type="repeat" description="ANK" evidence="1">
    <location>
        <begin position="180"/>
        <end position="212"/>
    </location>
</feature>
<feature type="transmembrane region" description="Helical" evidence="3">
    <location>
        <begin position="1005"/>
        <end position="1024"/>
    </location>
</feature>
<feature type="transmembrane region" description="Helical" evidence="3">
    <location>
        <begin position="845"/>
        <end position="867"/>
    </location>
</feature>
<dbReference type="SMART" id="SM00248">
    <property type="entry name" value="ANK"/>
    <property type="match status" value="10"/>
</dbReference>
<feature type="repeat" description="ANK" evidence="1">
    <location>
        <begin position="280"/>
        <end position="312"/>
    </location>
</feature>